<evidence type="ECO:0000256" key="1">
    <source>
        <dbReference type="SAM" id="Coils"/>
    </source>
</evidence>
<dbReference type="InterPro" id="IPR058677">
    <property type="entry name" value="ORF4_N"/>
</dbReference>
<sequence>MNRDLAHRGFAIVFAFLLVSSAFVAPVSADTVTVDGDCDPTGLLRDFVGGFIGISDPFGTCDIGFTDSVQDVKTLDGEQTHLDIYSAASGQKAQAQAFNAPFDNYVNDTQSVAWMKAQVAVAEAYKNGSSKAEAQIAGRQAVADYYATKQVNLIEQWNVTLNSFEVLRQRAINESAVGDDTVRFYGADGDPTYQSSTVVNETLVNGSTYQSKAATVEAACGGSAWTPTLSVSSGGYWHENVDCAASVDGIEVTPPDTNYDTLTYVVLDDYESRWDRIVAKQTALNSEVDNFVNATWTDFESGAINASDVISANTAMFEYGTEIDGNESLYASTAALAMMGFDTPNLNSSGLMNVTYNNVTYQGLVLARSAPNDSWTANTTYNASNITGPVFIATADGRKIDITGQFTVDDMTAKDGSKIQSQNTTKYVYKTVNTTQLLEMQQEIENLREEVEAREQSAGGSSSGSGLSTEVMGGLLLAGAAAVLLIQREGKQ</sequence>
<comment type="caution">
    <text evidence="3">The sequence shown here is derived from an EMBL/GenBank/DDBJ whole genome shotgun (WGS) entry which is preliminary data.</text>
</comment>
<accession>A0A0W1R2M6</accession>
<feature type="domain" description="Envelope protein N-terminal" evidence="2">
    <location>
        <begin position="63"/>
        <end position="340"/>
    </location>
</feature>
<dbReference type="OrthoDB" id="293768at2157"/>
<reference evidence="3 4" key="1">
    <citation type="submission" date="2015-12" db="EMBL/GenBank/DDBJ databases">
        <title>Haloferax profundi sp. nov. isolated from the Discovery deep brine-seawater interface in the Red Sea.</title>
        <authorList>
            <person name="Zhang G."/>
            <person name="Stingl U."/>
            <person name="Rashid M."/>
        </authorList>
    </citation>
    <scope>NUCLEOTIDE SEQUENCE [LARGE SCALE GENOMIC DNA]</scope>
    <source>
        <strain evidence="3 4">SB29</strain>
    </source>
</reference>
<evidence type="ECO:0000313" key="3">
    <source>
        <dbReference type="EMBL" id="KTG07547.1"/>
    </source>
</evidence>
<dbReference type="Proteomes" id="UP000053157">
    <property type="component" value="Unassembled WGS sequence"/>
</dbReference>
<protein>
    <recommendedName>
        <fullName evidence="2">Envelope protein N-terminal domain-containing protein</fullName>
    </recommendedName>
</protein>
<evidence type="ECO:0000313" key="4">
    <source>
        <dbReference type="Proteomes" id="UP000053157"/>
    </source>
</evidence>
<dbReference type="EMBL" id="LOPV01000715">
    <property type="protein sequence ID" value="KTG07547.1"/>
    <property type="molecule type" value="Genomic_DNA"/>
</dbReference>
<keyword evidence="4" id="KW-1185">Reference proteome</keyword>
<name>A0A0W1R2M6_9EURY</name>
<keyword evidence="1" id="KW-0175">Coiled coil</keyword>
<evidence type="ECO:0000259" key="2">
    <source>
        <dbReference type="Pfam" id="PF26255"/>
    </source>
</evidence>
<gene>
    <name evidence="3" type="ORF">AUR66_05035</name>
</gene>
<proteinExistence type="predicted"/>
<dbReference type="Pfam" id="PF26255">
    <property type="entry name" value="Viral_env_HRPV"/>
    <property type="match status" value="1"/>
</dbReference>
<dbReference type="AlphaFoldDB" id="A0A0W1R2M6"/>
<organism evidence="3 4">
    <name type="scientific">Haloferax profundi</name>
    <dbReference type="NCBI Taxonomy" id="1544718"/>
    <lineage>
        <taxon>Archaea</taxon>
        <taxon>Methanobacteriati</taxon>
        <taxon>Methanobacteriota</taxon>
        <taxon>Stenosarchaea group</taxon>
        <taxon>Halobacteria</taxon>
        <taxon>Halobacteriales</taxon>
        <taxon>Haloferacaceae</taxon>
        <taxon>Haloferax</taxon>
    </lineage>
</organism>
<feature type="coiled-coil region" evidence="1">
    <location>
        <begin position="430"/>
        <end position="457"/>
    </location>
</feature>